<comment type="caution">
    <text evidence="1">The sequence shown here is derived from an EMBL/GenBank/DDBJ whole genome shotgun (WGS) entry which is preliminary data.</text>
</comment>
<evidence type="ECO:0000313" key="2">
    <source>
        <dbReference type="EMBL" id="PEQ23482.1"/>
    </source>
</evidence>
<name>A7VY53_9FIRM</name>
<evidence type="ECO:0000313" key="4">
    <source>
        <dbReference type="Proteomes" id="UP000220611"/>
    </source>
</evidence>
<dbReference type="OrthoDB" id="9942552at2"/>
<protein>
    <submittedName>
        <fullName evidence="1">Uncharacterized protein</fullName>
    </submittedName>
</protein>
<dbReference type="AlphaFoldDB" id="A7VY53"/>
<evidence type="ECO:0000313" key="3">
    <source>
        <dbReference type="Proteomes" id="UP000003490"/>
    </source>
</evidence>
<keyword evidence="4" id="KW-1185">Reference proteome</keyword>
<evidence type="ECO:0000313" key="1">
    <source>
        <dbReference type="EMBL" id="EDO59481.1"/>
    </source>
</evidence>
<dbReference type="HOGENOM" id="CLU_1822040_0_0_9"/>
<reference evidence="2 4" key="3">
    <citation type="submission" date="2017-07" db="EMBL/GenBank/DDBJ databases">
        <title>Prevalence of linear plasmids in Cutibacterium (Propionibacterium) acnes isolates obtained from prostatic tissue.</title>
        <authorList>
            <person name="Davidsson S."/>
            <person name="Carlsson J."/>
            <person name="Molling P."/>
            <person name="Andren O."/>
            <person name="Andersson S.-O."/>
            <person name="Brzuszkiewicz E."/>
            <person name="Poehlein A."/>
            <person name="Al-Zeer M."/>
            <person name="Brinkmann V."/>
            <person name="Scavenius C."/>
            <person name="Nazipi S."/>
            <person name="Soderquist B."/>
            <person name="Bruggemann H."/>
        </authorList>
    </citation>
    <scope>NUCLEOTIDE SEQUENCE [LARGE SCALE GENOMIC DNA]</scope>
    <source>
        <strain evidence="2 4">DSM 753</strain>
    </source>
</reference>
<reference evidence="1 3" key="2">
    <citation type="submission" date="2007-08" db="EMBL/GenBank/DDBJ databases">
        <authorList>
            <person name="Fulton L."/>
            <person name="Clifton S."/>
            <person name="Fulton B."/>
            <person name="Xu J."/>
            <person name="Minx P."/>
            <person name="Pepin K.H."/>
            <person name="Johnson M."/>
            <person name="Thiruvilangam P."/>
            <person name="Bhonagiri V."/>
            <person name="Nash W.E."/>
            <person name="Wang C."/>
            <person name="Mardis E.R."/>
            <person name="Wilson R.K."/>
        </authorList>
    </citation>
    <scope>NUCLEOTIDE SEQUENCE [LARGE SCALE GENOMIC DNA]</scope>
    <source>
        <strain evidence="1 3">DSM 753</strain>
    </source>
</reference>
<reference evidence="1 3" key="1">
    <citation type="submission" date="2007-08" db="EMBL/GenBank/DDBJ databases">
        <title>Draft genome sequence of Clostridium leptum (DSM 753).</title>
        <authorList>
            <person name="Sudarsanam P."/>
            <person name="Ley R."/>
            <person name="Guruge J."/>
            <person name="Turnbaugh P.J."/>
            <person name="Mahowald M."/>
            <person name="Liep D."/>
            <person name="Gordon J."/>
        </authorList>
    </citation>
    <scope>NUCLEOTIDE SEQUENCE [LARGE SCALE GENOMIC DNA]</scope>
    <source>
        <strain evidence="1 3">DSM 753</strain>
    </source>
</reference>
<dbReference type="EMBL" id="ABCB02000021">
    <property type="protein sequence ID" value="EDO59481.1"/>
    <property type="molecule type" value="Genomic_DNA"/>
</dbReference>
<accession>A7VY53</accession>
<proteinExistence type="predicted"/>
<dbReference type="Proteomes" id="UP000003490">
    <property type="component" value="Unassembled WGS sequence"/>
</dbReference>
<organism evidence="1 3">
    <name type="scientific">[Clostridium] leptum DSM 753</name>
    <dbReference type="NCBI Taxonomy" id="428125"/>
    <lineage>
        <taxon>Bacteria</taxon>
        <taxon>Bacillati</taxon>
        <taxon>Bacillota</taxon>
        <taxon>Clostridia</taxon>
        <taxon>Eubacteriales</taxon>
        <taxon>Oscillospiraceae</taxon>
        <taxon>Oscillospiraceae incertae sedis</taxon>
    </lineage>
</organism>
<gene>
    <name evidence="2" type="ORF">CH238_13605</name>
    <name evidence="1" type="ORF">CLOLEP_03529</name>
</gene>
<dbReference type="EMBL" id="NOXF01000015">
    <property type="protein sequence ID" value="PEQ23482.1"/>
    <property type="molecule type" value="Genomic_DNA"/>
</dbReference>
<sequence length="141" mass="16041">MGRGYWLPPAYENLAACDGFYIEAEAVYTGDPYDDWEKFINTLSVKLSYREKTLEKICAWKPCGAGQSRYVVLRNRHVDIIADDADGYVAVYAVIPEDCEYPGFAKRSFPQYVSLLQKVLTDMYPGSIRKRINSQHIQAVG</sequence>
<dbReference type="Proteomes" id="UP000220611">
    <property type="component" value="Unassembled WGS sequence"/>
</dbReference>